<dbReference type="Proteomes" id="UP001142489">
    <property type="component" value="Unassembled WGS sequence"/>
</dbReference>
<comment type="caution">
    <text evidence="2">The sequence shown here is derived from an EMBL/GenBank/DDBJ whole genome shotgun (WGS) entry which is preliminary data.</text>
</comment>
<dbReference type="AlphaFoldDB" id="A0A9Q0XKB1"/>
<proteinExistence type="predicted"/>
<feature type="region of interest" description="Disordered" evidence="1">
    <location>
        <begin position="58"/>
        <end position="92"/>
    </location>
</feature>
<evidence type="ECO:0000313" key="2">
    <source>
        <dbReference type="EMBL" id="KAJ7316373.1"/>
    </source>
</evidence>
<accession>A0A9Q0XKB1</accession>
<name>A0A9Q0XKB1_9SAUR</name>
<evidence type="ECO:0000256" key="1">
    <source>
        <dbReference type="SAM" id="MobiDB-lite"/>
    </source>
</evidence>
<keyword evidence="3" id="KW-1185">Reference proteome</keyword>
<protein>
    <submittedName>
        <fullName evidence="2">Uncharacterized protein</fullName>
    </submittedName>
</protein>
<sequence>MNMFLVATPPLPGLCVEPFWRRDLGEGDNSDICAQSLSLYGGCTSYYSSSQYRKALYTPTLPPRGSPLGSKVRDRESEPHLSAEGCGETRNL</sequence>
<reference evidence="2" key="1">
    <citation type="journal article" date="2023" name="DNA Res.">
        <title>Chromosome-level genome assembly of Phrynocephalus forsythii using third-generation DNA sequencing and Hi-C analysis.</title>
        <authorList>
            <person name="Qi Y."/>
            <person name="Zhao W."/>
            <person name="Zhao Y."/>
            <person name="Niu C."/>
            <person name="Cao S."/>
            <person name="Zhang Y."/>
        </authorList>
    </citation>
    <scope>NUCLEOTIDE SEQUENCE</scope>
    <source>
        <tissue evidence="2">Muscle</tissue>
    </source>
</reference>
<feature type="compositionally biased region" description="Basic and acidic residues" evidence="1">
    <location>
        <begin position="71"/>
        <end position="81"/>
    </location>
</feature>
<gene>
    <name evidence="2" type="ORF">JRQ81_002535</name>
</gene>
<organism evidence="2 3">
    <name type="scientific">Phrynocephalus forsythii</name>
    <dbReference type="NCBI Taxonomy" id="171643"/>
    <lineage>
        <taxon>Eukaryota</taxon>
        <taxon>Metazoa</taxon>
        <taxon>Chordata</taxon>
        <taxon>Craniata</taxon>
        <taxon>Vertebrata</taxon>
        <taxon>Euteleostomi</taxon>
        <taxon>Lepidosauria</taxon>
        <taxon>Squamata</taxon>
        <taxon>Bifurcata</taxon>
        <taxon>Unidentata</taxon>
        <taxon>Episquamata</taxon>
        <taxon>Toxicofera</taxon>
        <taxon>Iguania</taxon>
        <taxon>Acrodonta</taxon>
        <taxon>Agamidae</taxon>
        <taxon>Agaminae</taxon>
        <taxon>Phrynocephalus</taxon>
    </lineage>
</organism>
<evidence type="ECO:0000313" key="3">
    <source>
        <dbReference type="Proteomes" id="UP001142489"/>
    </source>
</evidence>
<dbReference type="EMBL" id="JAPFRF010000011">
    <property type="protein sequence ID" value="KAJ7316373.1"/>
    <property type="molecule type" value="Genomic_DNA"/>
</dbReference>